<dbReference type="SUPFAM" id="SSF55874">
    <property type="entry name" value="ATPase domain of HSP90 chaperone/DNA topoisomerase II/histidine kinase"/>
    <property type="match status" value="1"/>
</dbReference>
<keyword evidence="1" id="KW-0067">ATP-binding</keyword>
<evidence type="ECO:0000313" key="2">
    <source>
        <dbReference type="Proteomes" id="UP000823897"/>
    </source>
</evidence>
<organism evidence="1 2">
    <name type="scientific">Candidatus Mediterraneibacter tabaqchaliae</name>
    <dbReference type="NCBI Taxonomy" id="2838689"/>
    <lineage>
        <taxon>Bacteria</taxon>
        <taxon>Bacillati</taxon>
        <taxon>Bacillota</taxon>
        <taxon>Clostridia</taxon>
        <taxon>Lachnospirales</taxon>
        <taxon>Lachnospiraceae</taxon>
        <taxon>Mediterraneibacter</taxon>
    </lineage>
</organism>
<reference evidence="1" key="1">
    <citation type="journal article" date="2021" name="PeerJ">
        <title>Extensive microbial diversity within the chicken gut microbiome revealed by metagenomics and culture.</title>
        <authorList>
            <person name="Gilroy R."/>
            <person name="Ravi A."/>
            <person name="Getino M."/>
            <person name="Pursley I."/>
            <person name="Horton D.L."/>
            <person name="Alikhan N.F."/>
            <person name="Baker D."/>
            <person name="Gharbi K."/>
            <person name="Hall N."/>
            <person name="Watson M."/>
            <person name="Adriaenssens E.M."/>
            <person name="Foster-Nyarko E."/>
            <person name="Jarju S."/>
            <person name="Secka A."/>
            <person name="Antonio M."/>
            <person name="Oren A."/>
            <person name="Chaudhuri R.R."/>
            <person name="La Ragione R."/>
            <person name="Hildebrand F."/>
            <person name="Pallen M.J."/>
        </authorList>
    </citation>
    <scope>NUCLEOTIDE SEQUENCE</scope>
    <source>
        <strain evidence="1">ChiGjej3B3-11674</strain>
    </source>
</reference>
<dbReference type="Pfam" id="PF13589">
    <property type="entry name" value="HATPase_c_3"/>
    <property type="match status" value="1"/>
</dbReference>
<feature type="non-terminal residue" evidence="1">
    <location>
        <position position="99"/>
    </location>
</feature>
<name>A0A9D2U1R7_9FIRM</name>
<proteinExistence type="predicted"/>
<keyword evidence="1" id="KW-0547">Nucleotide-binding</keyword>
<dbReference type="AlphaFoldDB" id="A0A9D2U1R7"/>
<dbReference type="GO" id="GO:0005524">
    <property type="term" value="F:ATP binding"/>
    <property type="evidence" value="ECO:0007669"/>
    <property type="project" value="UniProtKB-KW"/>
</dbReference>
<protein>
    <submittedName>
        <fullName evidence="1">ATP-binding protein</fullName>
    </submittedName>
</protein>
<accession>A0A9D2U1R7</accession>
<reference evidence="1" key="2">
    <citation type="submission" date="2021-04" db="EMBL/GenBank/DDBJ databases">
        <authorList>
            <person name="Gilroy R."/>
        </authorList>
    </citation>
    <scope>NUCLEOTIDE SEQUENCE</scope>
    <source>
        <strain evidence="1">ChiGjej3B3-11674</strain>
    </source>
</reference>
<dbReference type="Proteomes" id="UP000823897">
    <property type="component" value="Unassembled WGS sequence"/>
</dbReference>
<dbReference type="Gene3D" id="3.30.565.10">
    <property type="entry name" value="Histidine kinase-like ATPase, C-terminal domain"/>
    <property type="match status" value="1"/>
</dbReference>
<evidence type="ECO:0000313" key="1">
    <source>
        <dbReference type="EMBL" id="HJD33627.1"/>
    </source>
</evidence>
<sequence length="99" mass="11043">MKSVLITPEGIQKNLKNIKPLDAICEYIWNGFDAEATEIKITLHENGLGIINMITVEDNGIGIDYDELKYKFQPFNDSKKADLSAKTNHSLPHGRKGIG</sequence>
<gene>
    <name evidence="1" type="ORF">H9911_03665</name>
</gene>
<dbReference type="InterPro" id="IPR036890">
    <property type="entry name" value="HATPase_C_sf"/>
</dbReference>
<dbReference type="EMBL" id="DWUV01000070">
    <property type="protein sequence ID" value="HJD33627.1"/>
    <property type="molecule type" value="Genomic_DNA"/>
</dbReference>
<comment type="caution">
    <text evidence="1">The sequence shown here is derived from an EMBL/GenBank/DDBJ whole genome shotgun (WGS) entry which is preliminary data.</text>
</comment>